<dbReference type="InterPro" id="IPR051061">
    <property type="entry name" value="Zinc_finger_trans_reg"/>
</dbReference>
<evidence type="ECO:0000256" key="2">
    <source>
        <dbReference type="ARBA" id="ARBA00022723"/>
    </source>
</evidence>
<dbReference type="PROSITE" id="PS50157">
    <property type="entry name" value="ZINC_FINGER_C2H2_2"/>
    <property type="match status" value="5"/>
</dbReference>
<dbReference type="GO" id="GO:0006357">
    <property type="term" value="P:regulation of transcription by RNA polymerase II"/>
    <property type="evidence" value="ECO:0007669"/>
    <property type="project" value="TreeGrafter"/>
</dbReference>
<organism evidence="10 11">
    <name type="scientific">Malus baccata</name>
    <name type="common">Siberian crab apple</name>
    <name type="synonym">Pyrus baccata</name>
    <dbReference type="NCBI Taxonomy" id="106549"/>
    <lineage>
        <taxon>Eukaryota</taxon>
        <taxon>Viridiplantae</taxon>
        <taxon>Streptophyta</taxon>
        <taxon>Embryophyta</taxon>
        <taxon>Tracheophyta</taxon>
        <taxon>Spermatophyta</taxon>
        <taxon>Magnoliopsida</taxon>
        <taxon>eudicotyledons</taxon>
        <taxon>Gunneridae</taxon>
        <taxon>Pentapetalae</taxon>
        <taxon>rosids</taxon>
        <taxon>fabids</taxon>
        <taxon>Rosales</taxon>
        <taxon>Rosaceae</taxon>
        <taxon>Amygdaloideae</taxon>
        <taxon>Maleae</taxon>
        <taxon>Malus</taxon>
    </lineage>
</organism>
<dbReference type="SMART" id="SM00355">
    <property type="entry name" value="ZnF_C2H2"/>
    <property type="match status" value="9"/>
</dbReference>
<dbReference type="GO" id="GO:0005730">
    <property type="term" value="C:nucleolus"/>
    <property type="evidence" value="ECO:0007669"/>
    <property type="project" value="TreeGrafter"/>
</dbReference>
<sequence>MDNREADQKVPVFKDIRRYYCEFCGICRFKKTLIASHILNHHKQMDMAKEAGGEGEGEKEKCNTCEECGATFKKPAHLKQHMQSHSLEKFCRNQHFNEVFIGQREALDPNQELQNVRAFDLNGPVTGGRPPVKLHQRPYVCSVDDCHSSFRRKNHLNRHLLQHQGKLFKCPIENCNRGFVCQGNMSRHVKELHSEDGTYVGRGQKQHVCQEIGCGKVFLFASKLRKHESSHVHMDSVEAFCSEAGCMKYFTNDQCLKDHILSCHQHVTCEICGSKKLKRNIKRHLLTHKGGAPSVERIKCSYKGCLHTFSTKSNLTQHVKAVHLEDKPFACSFSGCGMRFAYKHVRDNHEKTGRHVYAYGDFVEADEQFQSRPRGGRKRKCPTIEMLLRKRVTPPDQLGLEPEYLSWLLSQDAEDEN</sequence>
<keyword evidence="7" id="KW-0539">Nucleus</keyword>
<dbReference type="Proteomes" id="UP000315295">
    <property type="component" value="Unassembled WGS sequence"/>
</dbReference>
<evidence type="ECO:0000256" key="3">
    <source>
        <dbReference type="ARBA" id="ARBA00022771"/>
    </source>
</evidence>
<evidence type="ECO:0000256" key="1">
    <source>
        <dbReference type="ARBA" id="ARBA00004123"/>
    </source>
</evidence>
<dbReference type="PANTHER" id="PTHR46179:SF13">
    <property type="entry name" value="C2H2-TYPE DOMAIN-CONTAINING PROTEIN"/>
    <property type="match status" value="1"/>
</dbReference>
<keyword evidence="3 8" id="KW-0863">Zinc-finger</keyword>
<feature type="domain" description="C2H2-type" evidence="9">
    <location>
        <begin position="63"/>
        <end position="90"/>
    </location>
</feature>
<keyword evidence="4" id="KW-0862">Zinc</keyword>
<keyword evidence="5" id="KW-0805">Transcription regulation</keyword>
<evidence type="ECO:0000256" key="7">
    <source>
        <dbReference type="ARBA" id="ARBA00023242"/>
    </source>
</evidence>
<feature type="domain" description="C2H2-type" evidence="9">
    <location>
        <begin position="207"/>
        <end position="236"/>
    </location>
</feature>
<dbReference type="PROSITE" id="PS00028">
    <property type="entry name" value="ZINC_FINGER_C2H2_1"/>
    <property type="match status" value="7"/>
</dbReference>
<feature type="domain" description="C2H2-type" evidence="9">
    <location>
        <begin position="298"/>
        <end position="328"/>
    </location>
</feature>
<dbReference type="STRING" id="106549.A0A540KKD3"/>
<dbReference type="InterPro" id="IPR013087">
    <property type="entry name" value="Znf_C2H2_type"/>
</dbReference>
<dbReference type="GO" id="GO:0080084">
    <property type="term" value="F:5S rDNA binding"/>
    <property type="evidence" value="ECO:0007669"/>
    <property type="project" value="TreeGrafter"/>
</dbReference>
<dbReference type="InterPro" id="IPR036236">
    <property type="entry name" value="Znf_C2H2_sf"/>
</dbReference>
<dbReference type="Gene3D" id="3.30.160.60">
    <property type="entry name" value="Classic Zinc Finger"/>
    <property type="match status" value="4"/>
</dbReference>
<keyword evidence="11" id="KW-1185">Reference proteome</keyword>
<dbReference type="GO" id="GO:0003700">
    <property type="term" value="F:DNA-binding transcription factor activity"/>
    <property type="evidence" value="ECO:0007669"/>
    <property type="project" value="TreeGrafter"/>
</dbReference>
<dbReference type="PANTHER" id="PTHR46179">
    <property type="entry name" value="ZINC FINGER PROTEIN"/>
    <property type="match status" value="1"/>
</dbReference>
<protein>
    <recommendedName>
        <fullName evidence="9">C2H2-type domain-containing protein</fullName>
    </recommendedName>
</protein>
<evidence type="ECO:0000256" key="6">
    <source>
        <dbReference type="ARBA" id="ARBA00023163"/>
    </source>
</evidence>
<evidence type="ECO:0000313" key="10">
    <source>
        <dbReference type="EMBL" id="TQD74657.1"/>
    </source>
</evidence>
<keyword evidence="6" id="KW-0804">Transcription</keyword>
<comment type="caution">
    <text evidence="10">The sequence shown here is derived from an EMBL/GenBank/DDBJ whole genome shotgun (WGS) entry which is preliminary data.</text>
</comment>
<dbReference type="AlphaFoldDB" id="A0A540KKD3"/>
<dbReference type="SUPFAM" id="SSF57667">
    <property type="entry name" value="beta-beta-alpha zinc fingers"/>
    <property type="match status" value="4"/>
</dbReference>
<comment type="subcellular location">
    <subcellularLocation>
        <location evidence="1">Nucleus</location>
    </subcellularLocation>
</comment>
<proteinExistence type="predicted"/>
<dbReference type="GO" id="GO:0008270">
    <property type="term" value="F:zinc ion binding"/>
    <property type="evidence" value="ECO:0007669"/>
    <property type="project" value="UniProtKB-KW"/>
</dbReference>
<keyword evidence="2" id="KW-0479">Metal-binding</keyword>
<reference evidence="10 11" key="1">
    <citation type="journal article" date="2019" name="G3 (Bethesda)">
        <title>Sequencing of a Wild Apple (Malus baccata) Genome Unravels the Differences Between Cultivated and Wild Apple Species Regarding Disease Resistance and Cold Tolerance.</title>
        <authorList>
            <person name="Chen X."/>
        </authorList>
    </citation>
    <scope>NUCLEOTIDE SEQUENCE [LARGE SCALE GENOMIC DNA]</scope>
    <source>
        <strain evidence="11">cv. Shandingzi</strain>
        <tissue evidence="10">Leaves</tissue>
    </source>
</reference>
<evidence type="ECO:0000259" key="9">
    <source>
        <dbReference type="PROSITE" id="PS50157"/>
    </source>
</evidence>
<name>A0A540KKD3_MALBA</name>
<evidence type="ECO:0000313" key="11">
    <source>
        <dbReference type="Proteomes" id="UP000315295"/>
    </source>
</evidence>
<gene>
    <name evidence="10" type="ORF">C1H46_039793</name>
</gene>
<evidence type="ECO:0000256" key="5">
    <source>
        <dbReference type="ARBA" id="ARBA00023015"/>
    </source>
</evidence>
<accession>A0A540KKD3</accession>
<evidence type="ECO:0000256" key="4">
    <source>
        <dbReference type="ARBA" id="ARBA00022833"/>
    </source>
</evidence>
<dbReference type="Pfam" id="PF00096">
    <property type="entry name" value="zf-C2H2"/>
    <property type="match status" value="2"/>
</dbReference>
<evidence type="ECO:0000256" key="8">
    <source>
        <dbReference type="PROSITE-ProRule" id="PRU00042"/>
    </source>
</evidence>
<dbReference type="EMBL" id="VIEB01001161">
    <property type="protein sequence ID" value="TQD74657.1"/>
    <property type="molecule type" value="Genomic_DNA"/>
</dbReference>
<feature type="domain" description="C2H2-type" evidence="9">
    <location>
        <begin position="168"/>
        <end position="198"/>
    </location>
</feature>
<feature type="domain" description="C2H2-type" evidence="9">
    <location>
        <begin position="139"/>
        <end position="168"/>
    </location>
</feature>